<name>A0A372ZVL2_9ACTN</name>
<comment type="similarity">
    <text evidence="1">Belongs to the sigma-70 factor family. ECF subfamily.</text>
</comment>
<dbReference type="InterPro" id="IPR013249">
    <property type="entry name" value="RNA_pol_sigma70_r4_t2"/>
</dbReference>
<keyword evidence="4" id="KW-0804">Transcription</keyword>
<evidence type="ECO:0000313" key="9">
    <source>
        <dbReference type="Proteomes" id="UP000263377"/>
    </source>
</evidence>
<dbReference type="InterPro" id="IPR014284">
    <property type="entry name" value="RNA_pol_sigma-70_dom"/>
</dbReference>
<dbReference type="GO" id="GO:0003677">
    <property type="term" value="F:DNA binding"/>
    <property type="evidence" value="ECO:0007669"/>
    <property type="project" value="InterPro"/>
</dbReference>
<comment type="caution">
    <text evidence="8">The sequence shown here is derived from an EMBL/GenBank/DDBJ whole genome shotgun (WGS) entry which is preliminary data.</text>
</comment>
<reference evidence="8 9" key="1">
    <citation type="submission" date="2018-08" db="EMBL/GenBank/DDBJ databases">
        <title>Diversity &amp; Physiological Properties of Lignin-Decomposing Actinobacteria from Soil.</title>
        <authorList>
            <person name="Roh S.G."/>
            <person name="Kim S.B."/>
        </authorList>
    </citation>
    <scope>NUCLEOTIDE SEQUENCE [LARGE SCALE GENOMIC DNA]</scope>
    <source>
        <strain evidence="8 9">MMS17-GH009</strain>
    </source>
</reference>
<dbReference type="SUPFAM" id="SSF88946">
    <property type="entry name" value="Sigma2 domain of RNA polymerase sigma factors"/>
    <property type="match status" value="1"/>
</dbReference>
<organism evidence="8 9">
    <name type="scientific">Kitasatospora xanthocidica</name>
    <dbReference type="NCBI Taxonomy" id="83382"/>
    <lineage>
        <taxon>Bacteria</taxon>
        <taxon>Bacillati</taxon>
        <taxon>Actinomycetota</taxon>
        <taxon>Actinomycetes</taxon>
        <taxon>Kitasatosporales</taxon>
        <taxon>Streptomycetaceae</taxon>
        <taxon>Kitasatospora</taxon>
    </lineage>
</organism>
<evidence type="ECO:0000256" key="2">
    <source>
        <dbReference type="ARBA" id="ARBA00023015"/>
    </source>
</evidence>
<evidence type="ECO:0000259" key="7">
    <source>
        <dbReference type="Pfam" id="PF08281"/>
    </source>
</evidence>
<evidence type="ECO:0000256" key="1">
    <source>
        <dbReference type="ARBA" id="ARBA00010641"/>
    </source>
</evidence>
<protein>
    <submittedName>
        <fullName evidence="8">RNA polymerase sigma factor</fullName>
    </submittedName>
</protein>
<dbReference type="AlphaFoldDB" id="A0A372ZVL2"/>
<dbReference type="GO" id="GO:0006352">
    <property type="term" value="P:DNA-templated transcription initiation"/>
    <property type="evidence" value="ECO:0007669"/>
    <property type="project" value="InterPro"/>
</dbReference>
<feature type="compositionally biased region" description="Basic and acidic residues" evidence="5">
    <location>
        <begin position="184"/>
        <end position="194"/>
    </location>
</feature>
<keyword evidence="3" id="KW-0731">Sigma factor</keyword>
<dbReference type="Gene3D" id="1.10.10.10">
    <property type="entry name" value="Winged helix-like DNA-binding domain superfamily/Winged helix DNA-binding domain"/>
    <property type="match status" value="1"/>
</dbReference>
<dbReference type="Proteomes" id="UP000263377">
    <property type="component" value="Unassembled WGS sequence"/>
</dbReference>
<dbReference type="InterPro" id="IPR007627">
    <property type="entry name" value="RNA_pol_sigma70_r2"/>
</dbReference>
<feature type="domain" description="RNA polymerase sigma factor 70 region 4 type 2" evidence="7">
    <location>
        <begin position="127"/>
        <end position="176"/>
    </location>
</feature>
<dbReference type="InterPro" id="IPR036388">
    <property type="entry name" value="WH-like_DNA-bd_sf"/>
</dbReference>
<sequence length="245" mass="26859">MEQSIRARIRAGDAEAFGQVFEDHARAVYRHAVRMTGDRTVAEDVVSLTFLEAWRLRARIAPEREDGAESLAPWLLGIAGNVIRNTRRAARRHQKAMAKLPPREVVPDFSGELAGRIADAEELAAAKAALERLRPAEREVFALYVWEGLDHAAVAEALGRPVGTVRSRLSRARARLRELTERELAAARSARAEQRGAPAAEQPGTPRPGQRAGHRAAETAQRPGSTGQVPGDRTPAVRPTKETIR</sequence>
<evidence type="ECO:0000256" key="5">
    <source>
        <dbReference type="SAM" id="MobiDB-lite"/>
    </source>
</evidence>
<dbReference type="RefSeq" id="WP_117487936.1">
    <property type="nucleotide sequence ID" value="NZ_QVIG01000001.1"/>
</dbReference>
<proteinExistence type="inferred from homology"/>
<evidence type="ECO:0000256" key="3">
    <source>
        <dbReference type="ARBA" id="ARBA00023082"/>
    </source>
</evidence>
<dbReference type="Pfam" id="PF04542">
    <property type="entry name" value="Sigma70_r2"/>
    <property type="match status" value="1"/>
</dbReference>
<dbReference type="PANTHER" id="PTHR43133">
    <property type="entry name" value="RNA POLYMERASE ECF-TYPE SIGMA FACTO"/>
    <property type="match status" value="1"/>
</dbReference>
<dbReference type="InterPro" id="IPR013325">
    <property type="entry name" value="RNA_pol_sigma_r2"/>
</dbReference>
<keyword evidence="9" id="KW-1185">Reference proteome</keyword>
<evidence type="ECO:0000313" key="8">
    <source>
        <dbReference type="EMBL" id="RGD59791.1"/>
    </source>
</evidence>
<dbReference type="PANTHER" id="PTHR43133:SF25">
    <property type="entry name" value="RNA POLYMERASE SIGMA FACTOR RFAY-RELATED"/>
    <property type="match status" value="1"/>
</dbReference>
<gene>
    <name evidence="8" type="ORF">DR950_20185</name>
</gene>
<feature type="domain" description="RNA polymerase sigma-70 region 2" evidence="6">
    <location>
        <begin position="21"/>
        <end position="92"/>
    </location>
</feature>
<feature type="region of interest" description="Disordered" evidence="5">
    <location>
        <begin position="184"/>
        <end position="245"/>
    </location>
</feature>
<dbReference type="Pfam" id="PF08281">
    <property type="entry name" value="Sigma70_r4_2"/>
    <property type="match status" value="1"/>
</dbReference>
<dbReference type="Gene3D" id="1.10.1740.10">
    <property type="match status" value="1"/>
</dbReference>
<dbReference type="InterPro" id="IPR013324">
    <property type="entry name" value="RNA_pol_sigma_r3/r4-like"/>
</dbReference>
<dbReference type="GO" id="GO:0016987">
    <property type="term" value="F:sigma factor activity"/>
    <property type="evidence" value="ECO:0007669"/>
    <property type="project" value="UniProtKB-KW"/>
</dbReference>
<evidence type="ECO:0000256" key="4">
    <source>
        <dbReference type="ARBA" id="ARBA00023163"/>
    </source>
</evidence>
<dbReference type="SUPFAM" id="SSF88659">
    <property type="entry name" value="Sigma3 and sigma4 domains of RNA polymerase sigma factors"/>
    <property type="match status" value="1"/>
</dbReference>
<accession>A0A372ZVL2</accession>
<dbReference type="InterPro" id="IPR039425">
    <property type="entry name" value="RNA_pol_sigma-70-like"/>
</dbReference>
<dbReference type="EMBL" id="QVIG01000001">
    <property type="protein sequence ID" value="RGD59791.1"/>
    <property type="molecule type" value="Genomic_DNA"/>
</dbReference>
<dbReference type="NCBIfam" id="TIGR02937">
    <property type="entry name" value="sigma70-ECF"/>
    <property type="match status" value="1"/>
</dbReference>
<keyword evidence="2" id="KW-0805">Transcription regulation</keyword>
<evidence type="ECO:0000259" key="6">
    <source>
        <dbReference type="Pfam" id="PF04542"/>
    </source>
</evidence>